<dbReference type="AlphaFoldDB" id="A0A4R1BMG8"/>
<comment type="caution">
    <text evidence="3">The sequence shown here is derived from an EMBL/GenBank/DDBJ whole genome shotgun (WGS) entry which is preliminary data.</text>
</comment>
<reference evidence="3 4" key="1">
    <citation type="submission" date="2019-03" db="EMBL/GenBank/DDBJ databases">
        <authorList>
            <person name="Kim M.K.M."/>
        </authorList>
    </citation>
    <scope>NUCLEOTIDE SEQUENCE [LARGE SCALE GENOMIC DNA]</scope>
    <source>
        <strain evidence="3 4">17J68-12</strain>
    </source>
</reference>
<organism evidence="3 4">
    <name type="scientific">Flaviaesturariibacter flavus</name>
    <dbReference type="NCBI Taxonomy" id="2502780"/>
    <lineage>
        <taxon>Bacteria</taxon>
        <taxon>Pseudomonadati</taxon>
        <taxon>Bacteroidota</taxon>
        <taxon>Chitinophagia</taxon>
        <taxon>Chitinophagales</taxon>
        <taxon>Chitinophagaceae</taxon>
        <taxon>Flaviaestuariibacter</taxon>
    </lineage>
</organism>
<feature type="domain" description="DUF4476" evidence="2">
    <location>
        <begin position="162"/>
        <end position="251"/>
    </location>
</feature>
<name>A0A4R1BMG8_9BACT</name>
<feature type="signal peptide" evidence="1">
    <location>
        <begin position="1"/>
        <end position="19"/>
    </location>
</feature>
<dbReference type="RefSeq" id="WP_131447031.1">
    <property type="nucleotide sequence ID" value="NZ_SJZI01000004.1"/>
</dbReference>
<dbReference type="OrthoDB" id="1033069at2"/>
<accession>A0A4R1BMG8</accession>
<evidence type="ECO:0000313" key="3">
    <source>
        <dbReference type="EMBL" id="TCJ18643.1"/>
    </source>
</evidence>
<dbReference type="InterPro" id="IPR028011">
    <property type="entry name" value="DUF4476"/>
</dbReference>
<evidence type="ECO:0000256" key="1">
    <source>
        <dbReference type="SAM" id="SignalP"/>
    </source>
</evidence>
<keyword evidence="1" id="KW-0732">Signal</keyword>
<evidence type="ECO:0000313" key="4">
    <source>
        <dbReference type="Proteomes" id="UP000295334"/>
    </source>
</evidence>
<proteinExistence type="predicted"/>
<feature type="chain" id="PRO_5020379341" evidence="1">
    <location>
        <begin position="20"/>
        <end position="255"/>
    </location>
</feature>
<dbReference type="EMBL" id="SJZI01000004">
    <property type="protein sequence ID" value="TCJ18643.1"/>
    <property type="molecule type" value="Genomic_DNA"/>
</dbReference>
<gene>
    <name evidence="3" type="ORF">EPD60_03855</name>
</gene>
<dbReference type="Pfam" id="PF14771">
    <property type="entry name" value="DUF4476"/>
    <property type="match status" value="1"/>
</dbReference>
<sequence length="255" mass="28257">MRTIFTLLLGLVLSVAVHAADQGRLTITFSGLTDLYVQIDNRYFSATDNLVCVDGIPAGKHTVKVFQPRNGSNVNGRLLYQGQVMIRPDYHVDITFNRFGKAFFDEKRYGGMMYSDYDTWGNAACGTTGGWSQGGGWNNGNGGWNNGNGNGNTGWNGAVQAMAASDFSALVAQLRAERFDNTKLTLAKDALAYNRVSAAQVKQLMQLFTFDSDRLEMAKAAYPRTVDKNNYFQVMDAFEFSNSKEQLSAWIRTQN</sequence>
<keyword evidence="4" id="KW-1185">Reference proteome</keyword>
<dbReference type="Proteomes" id="UP000295334">
    <property type="component" value="Unassembled WGS sequence"/>
</dbReference>
<evidence type="ECO:0000259" key="2">
    <source>
        <dbReference type="Pfam" id="PF14771"/>
    </source>
</evidence>
<protein>
    <submittedName>
        <fullName evidence="3">DUF4476 domain-containing protein</fullName>
    </submittedName>
</protein>